<evidence type="ECO:0000256" key="10">
    <source>
        <dbReference type="ARBA" id="ARBA00023004"/>
    </source>
</evidence>
<dbReference type="HOGENOM" id="CLU_095321_3_0_4"/>
<keyword evidence="10" id="KW-0408">Iron</keyword>
<evidence type="ECO:0000256" key="2">
    <source>
        <dbReference type="ARBA" id="ARBA00004651"/>
    </source>
</evidence>
<keyword evidence="11 13" id="KW-0472">Membrane</keyword>
<feature type="transmembrane region" description="Helical" evidence="13">
    <location>
        <begin position="90"/>
        <end position="109"/>
    </location>
</feature>
<evidence type="ECO:0000256" key="4">
    <source>
        <dbReference type="ARBA" id="ARBA00022475"/>
    </source>
</evidence>
<dbReference type="InterPro" id="IPR016174">
    <property type="entry name" value="Di-haem_cyt_TM"/>
</dbReference>
<evidence type="ECO:0000259" key="14">
    <source>
        <dbReference type="Pfam" id="PF01292"/>
    </source>
</evidence>
<gene>
    <name evidence="15" type="ORF">O987_23130</name>
</gene>
<dbReference type="AlphaFoldDB" id="A0A076PY04"/>
<sequence length="176" mass="19272">MTGSPSYSRPLILLHWLVFLAAALAVAAIEIKGFFPKGTPERAQLGMLHESLGIIVLALMTLRLMVRALGRIPPPASSYWVEMSVHAMHAALYVLMLAMPILGLMALGWSGKPVPLFGTSWTLPMAIDMPLGRNLKQIHEFGANLVFIAVGLHAAAALWHQFVLKDGLMQRMRPGR</sequence>
<proteinExistence type="inferred from homology"/>
<evidence type="ECO:0000256" key="13">
    <source>
        <dbReference type="SAM" id="Phobius"/>
    </source>
</evidence>
<keyword evidence="7" id="KW-0479">Metal-binding</keyword>
<dbReference type="InterPro" id="IPR011577">
    <property type="entry name" value="Cyt_b561_bac/Ni-Hgenase"/>
</dbReference>
<dbReference type="PANTHER" id="PTHR30529:SF3">
    <property type="entry name" value="CYTOCHROME B561 HOMOLOG 1"/>
    <property type="match status" value="1"/>
</dbReference>
<dbReference type="GO" id="GO:0020037">
    <property type="term" value="F:heme binding"/>
    <property type="evidence" value="ECO:0007669"/>
    <property type="project" value="TreeGrafter"/>
</dbReference>
<evidence type="ECO:0000256" key="9">
    <source>
        <dbReference type="ARBA" id="ARBA00022989"/>
    </source>
</evidence>
<keyword evidence="4" id="KW-1003">Cell membrane</keyword>
<evidence type="ECO:0000256" key="7">
    <source>
        <dbReference type="ARBA" id="ARBA00022723"/>
    </source>
</evidence>
<name>A0A076PY04_COMTE</name>
<dbReference type="RefSeq" id="WP_003052014.1">
    <property type="nucleotide sequence ID" value="NZ_CP006704.1"/>
</dbReference>
<evidence type="ECO:0000256" key="1">
    <source>
        <dbReference type="ARBA" id="ARBA00001970"/>
    </source>
</evidence>
<evidence type="ECO:0000256" key="3">
    <source>
        <dbReference type="ARBA" id="ARBA00022448"/>
    </source>
</evidence>
<dbReference type="GO" id="GO:0009055">
    <property type="term" value="F:electron transfer activity"/>
    <property type="evidence" value="ECO:0007669"/>
    <property type="project" value="InterPro"/>
</dbReference>
<dbReference type="InterPro" id="IPR052168">
    <property type="entry name" value="Cytochrome_b561_oxidase"/>
</dbReference>
<protein>
    <submittedName>
        <fullName evidence="15">Cytochrome B561</fullName>
    </submittedName>
</protein>
<feature type="transmembrane region" description="Helical" evidence="13">
    <location>
        <begin position="51"/>
        <end position="69"/>
    </location>
</feature>
<evidence type="ECO:0000313" key="15">
    <source>
        <dbReference type="EMBL" id="AIJ48710.1"/>
    </source>
</evidence>
<evidence type="ECO:0000313" key="16">
    <source>
        <dbReference type="Proteomes" id="UP000028782"/>
    </source>
</evidence>
<dbReference type="Pfam" id="PF01292">
    <property type="entry name" value="Ni_hydr_CYTB"/>
    <property type="match status" value="1"/>
</dbReference>
<evidence type="ECO:0000256" key="12">
    <source>
        <dbReference type="ARBA" id="ARBA00037975"/>
    </source>
</evidence>
<dbReference type="PANTHER" id="PTHR30529">
    <property type="entry name" value="CYTOCHROME B561"/>
    <property type="match status" value="1"/>
</dbReference>
<comment type="similarity">
    <text evidence="12">Belongs to the cytochrome b561 family.</text>
</comment>
<evidence type="ECO:0000256" key="11">
    <source>
        <dbReference type="ARBA" id="ARBA00023136"/>
    </source>
</evidence>
<keyword evidence="8" id="KW-0249">Electron transport</keyword>
<keyword evidence="6 13" id="KW-0812">Transmembrane</keyword>
<comment type="subcellular location">
    <subcellularLocation>
        <location evidence="2">Cell membrane</location>
        <topology evidence="2">Multi-pass membrane protein</topology>
    </subcellularLocation>
</comment>
<feature type="transmembrane region" description="Helical" evidence="13">
    <location>
        <begin position="141"/>
        <end position="164"/>
    </location>
</feature>
<dbReference type="GO" id="GO:0022904">
    <property type="term" value="P:respiratory electron transport chain"/>
    <property type="evidence" value="ECO:0007669"/>
    <property type="project" value="InterPro"/>
</dbReference>
<evidence type="ECO:0000256" key="6">
    <source>
        <dbReference type="ARBA" id="ARBA00022692"/>
    </source>
</evidence>
<dbReference type="GO" id="GO:0046872">
    <property type="term" value="F:metal ion binding"/>
    <property type="evidence" value="ECO:0007669"/>
    <property type="project" value="UniProtKB-KW"/>
</dbReference>
<evidence type="ECO:0000256" key="8">
    <source>
        <dbReference type="ARBA" id="ARBA00022982"/>
    </source>
</evidence>
<dbReference type="SUPFAM" id="SSF81342">
    <property type="entry name" value="Transmembrane di-heme cytochromes"/>
    <property type="match status" value="1"/>
</dbReference>
<dbReference type="Proteomes" id="UP000028782">
    <property type="component" value="Chromosome"/>
</dbReference>
<dbReference type="GO" id="GO:0005886">
    <property type="term" value="C:plasma membrane"/>
    <property type="evidence" value="ECO:0007669"/>
    <property type="project" value="UniProtKB-SubCell"/>
</dbReference>
<evidence type="ECO:0000256" key="5">
    <source>
        <dbReference type="ARBA" id="ARBA00022617"/>
    </source>
</evidence>
<feature type="domain" description="Cytochrome b561 bacterial/Ni-hydrogenase" evidence="14">
    <location>
        <begin position="7"/>
        <end position="175"/>
    </location>
</feature>
<reference evidence="15 16" key="1">
    <citation type="journal article" date="2014" name="Genome Announc.">
        <title>Complete Genome Sequence of Polychlorinated Biphenyl Degrader Comamonas testosteroni TK102 (NBRC 109938).</title>
        <authorList>
            <person name="Fukuda K."/>
            <person name="Hosoyama A."/>
            <person name="Tsuchikane K."/>
            <person name="Ohji S."/>
            <person name="Yamazoe A."/>
            <person name="Fujita N."/>
            <person name="Shintani M."/>
            <person name="Kimbara K."/>
        </authorList>
    </citation>
    <scope>NUCLEOTIDE SEQUENCE [LARGE SCALE GENOMIC DNA]</scope>
    <source>
        <strain evidence="15">TK102</strain>
    </source>
</reference>
<comment type="cofactor">
    <cofactor evidence="1">
        <name>heme b</name>
        <dbReference type="ChEBI" id="CHEBI:60344"/>
    </cofactor>
</comment>
<organism evidence="15 16">
    <name type="scientific">Comamonas testosteroni TK102</name>
    <dbReference type="NCBI Taxonomy" id="1392005"/>
    <lineage>
        <taxon>Bacteria</taxon>
        <taxon>Pseudomonadati</taxon>
        <taxon>Pseudomonadota</taxon>
        <taxon>Betaproteobacteria</taxon>
        <taxon>Burkholderiales</taxon>
        <taxon>Comamonadaceae</taxon>
        <taxon>Comamonas</taxon>
    </lineage>
</organism>
<dbReference type="EMBL" id="CP006704">
    <property type="protein sequence ID" value="AIJ48710.1"/>
    <property type="molecule type" value="Genomic_DNA"/>
</dbReference>
<dbReference type="KEGG" id="ctes:O987_23130"/>
<keyword evidence="9 13" id="KW-1133">Transmembrane helix</keyword>
<keyword evidence="5" id="KW-0349">Heme</keyword>
<keyword evidence="3" id="KW-0813">Transport</keyword>
<accession>A0A076PY04</accession>